<dbReference type="AlphaFoldDB" id="A0AA39CEJ5"/>
<dbReference type="EMBL" id="JAPDRK010000016">
    <property type="protein sequence ID" value="KAJ9605299.1"/>
    <property type="molecule type" value="Genomic_DNA"/>
</dbReference>
<proteinExistence type="predicted"/>
<dbReference type="PANTHER" id="PTHR31465">
    <property type="entry name" value="PROTEIN RTA1-RELATED"/>
    <property type="match status" value="1"/>
</dbReference>
<name>A0AA39CEJ5_9EURO</name>
<comment type="subcellular location">
    <subcellularLocation>
        <location evidence="1">Membrane</location>
        <topology evidence="1">Multi-pass membrane protein</topology>
    </subcellularLocation>
</comment>
<evidence type="ECO:0000256" key="1">
    <source>
        <dbReference type="ARBA" id="ARBA00004141"/>
    </source>
</evidence>
<feature type="transmembrane region" description="Helical" evidence="5">
    <location>
        <begin position="20"/>
        <end position="39"/>
    </location>
</feature>
<dbReference type="GO" id="GO:0005886">
    <property type="term" value="C:plasma membrane"/>
    <property type="evidence" value="ECO:0007669"/>
    <property type="project" value="TreeGrafter"/>
</dbReference>
<sequence>MAQSPPDPDVYGYLPSEPAALFGVAFFGISMIACILQVIFGRHKHYWMLTIALAALGEGLGWGARLWAHFAPTDWMPFMIQTCSLVVSPILISAADYILFCKL</sequence>
<reference evidence="6" key="1">
    <citation type="submission" date="2022-10" db="EMBL/GenBank/DDBJ databases">
        <title>Culturing micro-colonial fungi from biological soil crusts in the Mojave desert and describing Neophaeococcomyces mojavensis, and introducing the new genera and species Taxawa tesnikishii.</title>
        <authorList>
            <person name="Kurbessoian T."/>
            <person name="Stajich J.E."/>
        </authorList>
    </citation>
    <scope>NUCLEOTIDE SEQUENCE</scope>
    <source>
        <strain evidence="6">TK_41</strain>
    </source>
</reference>
<keyword evidence="4 5" id="KW-0472">Membrane</keyword>
<organism evidence="6 7">
    <name type="scientific">Cladophialophora chaetospira</name>
    <dbReference type="NCBI Taxonomy" id="386627"/>
    <lineage>
        <taxon>Eukaryota</taxon>
        <taxon>Fungi</taxon>
        <taxon>Dikarya</taxon>
        <taxon>Ascomycota</taxon>
        <taxon>Pezizomycotina</taxon>
        <taxon>Eurotiomycetes</taxon>
        <taxon>Chaetothyriomycetidae</taxon>
        <taxon>Chaetothyriales</taxon>
        <taxon>Herpotrichiellaceae</taxon>
        <taxon>Cladophialophora</taxon>
    </lineage>
</organism>
<evidence type="ECO:0000313" key="7">
    <source>
        <dbReference type="Proteomes" id="UP001172673"/>
    </source>
</evidence>
<dbReference type="Pfam" id="PF04479">
    <property type="entry name" value="RTA1"/>
    <property type="match status" value="1"/>
</dbReference>
<dbReference type="PANTHER" id="PTHR31465:SF9">
    <property type="entry name" value="SPHINGOID LONG-CHAIN BASE TRANSPORTER RSB1"/>
    <property type="match status" value="1"/>
</dbReference>
<evidence type="ECO:0000256" key="5">
    <source>
        <dbReference type="SAM" id="Phobius"/>
    </source>
</evidence>
<dbReference type="InterPro" id="IPR007568">
    <property type="entry name" value="RTA1"/>
</dbReference>
<evidence type="ECO:0000256" key="3">
    <source>
        <dbReference type="ARBA" id="ARBA00022989"/>
    </source>
</evidence>
<comment type="caution">
    <text evidence="6">The sequence shown here is derived from an EMBL/GenBank/DDBJ whole genome shotgun (WGS) entry which is preliminary data.</text>
</comment>
<dbReference type="GO" id="GO:0000324">
    <property type="term" value="C:fungal-type vacuole"/>
    <property type="evidence" value="ECO:0007669"/>
    <property type="project" value="TreeGrafter"/>
</dbReference>
<feature type="transmembrane region" description="Helical" evidence="5">
    <location>
        <begin position="79"/>
        <end position="100"/>
    </location>
</feature>
<dbReference type="Proteomes" id="UP001172673">
    <property type="component" value="Unassembled WGS sequence"/>
</dbReference>
<keyword evidence="3 5" id="KW-1133">Transmembrane helix</keyword>
<evidence type="ECO:0000256" key="2">
    <source>
        <dbReference type="ARBA" id="ARBA00022692"/>
    </source>
</evidence>
<gene>
    <name evidence="6" type="ORF">H2200_009956</name>
</gene>
<keyword evidence="7" id="KW-1185">Reference proteome</keyword>
<accession>A0AA39CEJ5</accession>
<evidence type="ECO:0000256" key="4">
    <source>
        <dbReference type="ARBA" id="ARBA00023136"/>
    </source>
</evidence>
<keyword evidence="2 5" id="KW-0812">Transmembrane</keyword>
<evidence type="ECO:0000313" key="6">
    <source>
        <dbReference type="EMBL" id="KAJ9605299.1"/>
    </source>
</evidence>
<protein>
    <recommendedName>
        <fullName evidence="8">RTA1 domain protein</fullName>
    </recommendedName>
</protein>
<feature type="transmembrane region" description="Helical" evidence="5">
    <location>
        <begin position="46"/>
        <end position="67"/>
    </location>
</feature>
<evidence type="ECO:0008006" key="8">
    <source>
        <dbReference type="Google" id="ProtNLM"/>
    </source>
</evidence>